<evidence type="ECO:0000256" key="3">
    <source>
        <dbReference type="ARBA" id="ARBA00023125"/>
    </source>
</evidence>
<dbReference type="EMBL" id="QMAU01000015">
    <property type="protein sequence ID" value="RXI58099.1"/>
    <property type="molecule type" value="Genomic_DNA"/>
</dbReference>
<organism evidence="5 6">
    <name type="scientific">Clostridium tetani</name>
    <dbReference type="NCBI Taxonomy" id="1513"/>
    <lineage>
        <taxon>Bacteria</taxon>
        <taxon>Bacillati</taxon>
        <taxon>Bacillota</taxon>
        <taxon>Clostridia</taxon>
        <taxon>Eubacteriales</taxon>
        <taxon>Clostridiaceae</taxon>
        <taxon>Clostridium</taxon>
    </lineage>
</organism>
<evidence type="ECO:0000256" key="2">
    <source>
        <dbReference type="ARBA" id="ARBA00022747"/>
    </source>
</evidence>
<sequence>MNQKDVLSFRLYVPPLELQNQFADFVKQIDKLKFEMEKGLKKLEEY</sequence>
<protein>
    <recommendedName>
        <fullName evidence="4">Type I restriction modification DNA specificity domain-containing protein</fullName>
    </recommendedName>
</protein>
<feature type="domain" description="Type I restriction modification DNA specificity" evidence="4">
    <location>
        <begin position="2"/>
        <end position="42"/>
    </location>
</feature>
<dbReference type="Pfam" id="PF01420">
    <property type="entry name" value="Methylase_S"/>
    <property type="match status" value="1"/>
</dbReference>
<keyword evidence="3" id="KW-0238">DNA-binding</keyword>
<accession>A0ABY0ESN2</accession>
<dbReference type="InterPro" id="IPR000055">
    <property type="entry name" value="Restrct_endonuc_typeI_TRD"/>
</dbReference>
<comment type="caution">
    <text evidence="5">The sequence shown here is derived from an EMBL/GenBank/DDBJ whole genome shotgun (WGS) entry which is preliminary data.</text>
</comment>
<proteinExistence type="inferred from homology"/>
<evidence type="ECO:0000259" key="4">
    <source>
        <dbReference type="Pfam" id="PF01420"/>
    </source>
</evidence>
<name>A0ABY0ESN2_CLOTA</name>
<evidence type="ECO:0000313" key="5">
    <source>
        <dbReference type="EMBL" id="RXI58099.1"/>
    </source>
</evidence>
<evidence type="ECO:0000313" key="6">
    <source>
        <dbReference type="Proteomes" id="UP000290273"/>
    </source>
</evidence>
<comment type="similarity">
    <text evidence="1">Belongs to the type-I restriction system S methylase family.</text>
</comment>
<gene>
    <name evidence="5" type="ORF">DP131_02890</name>
</gene>
<dbReference type="SUPFAM" id="SSF116734">
    <property type="entry name" value="DNA methylase specificity domain"/>
    <property type="match status" value="1"/>
</dbReference>
<dbReference type="InterPro" id="IPR044946">
    <property type="entry name" value="Restrct_endonuc_typeI_TRD_sf"/>
</dbReference>
<evidence type="ECO:0000256" key="1">
    <source>
        <dbReference type="ARBA" id="ARBA00010923"/>
    </source>
</evidence>
<dbReference type="Proteomes" id="UP000290273">
    <property type="component" value="Unassembled WGS sequence"/>
</dbReference>
<dbReference type="RefSeq" id="WP_080751470.1">
    <property type="nucleotide sequence ID" value="NZ_JSWD01000120.1"/>
</dbReference>
<keyword evidence="2" id="KW-0680">Restriction system</keyword>
<reference evidence="5 6" key="1">
    <citation type="submission" date="2018-06" db="EMBL/GenBank/DDBJ databases">
        <title>Genome conservation of Clostridium tetani.</title>
        <authorList>
            <person name="Bruggemann H."/>
            <person name="Popoff M.R."/>
        </authorList>
    </citation>
    <scope>NUCLEOTIDE SEQUENCE [LARGE SCALE GENOMIC DNA]</scope>
    <source>
        <strain evidence="5 6">63.05</strain>
    </source>
</reference>
<dbReference type="Gene3D" id="3.90.220.20">
    <property type="entry name" value="DNA methylase specificity domains"/>
    <property type="match status" value="1"/>
</dbReference>